<reference evidence="1 2" key="1">
    <citation type="submission" date="2022-11" db="EMBL/GenBank/DDBJ databases">
        <authorList>
            <person name="Caiyu Z."/>
        </authorList>
    </citation>
    <scope>NUCLEOTIDE SEQUENCE [LARGE SCALE GENOMIC DNA]</scope>
    <source>
        <strain evidence="1 2">YR-4</strain>
    </source>
</reference>
<evidence type="ECO:0000313" key="2">
    <source>
        <dbReference type="Proteomes" id="UP001082703"/>
    </source>
</evidence>
<gene>
    <name evidence="1" type="ORF">OUY18_07285</name>
</gene>
<name>A0ABT4BT18_9FIRM</name>
<protein>
    <recommendedName>
        <fullName evidence="3">SGNH/GDSL hydrolase family protein</fullName>
    </recommendedName>
</protein>
<accession>A0ABT4BT18</accession>
<evidence type="ECO:0008006" key="3">
    <source>
        <dbReference type="Google" id="ProtNLM"/>
    </source>
</evidence>
<keyword evidence="2" id="KW-1185">Reference proteome</keyword>
<comment type="caution">
    <text evidence="1">The sequence shown here is derived from an EMBL/GenBank/DDBJ whole genome shotgun (WGS) entry which is preliminary data.</text>
</comment>
<proteinExistence type="predicted"/>
<sequence length="345" mass="39394">MKKFICKSILFCFLMVALIGCTAAFITFGLPIQFHNTYQHALSVQYDSLRRMRSPKVVIMGDSAVPFSLNASLMEKKIGMPVQTLGIHSGTGLEYILNLSKANIQKGDIMVVELEPSTEDSFSPGIVLTACENNFSMYRYFSSSDWRKVALYYPSYLIKKLKYCMNIRDGQTPAYNGNSFDRNGNYDYYRGSCTLPRHLSLNKANEKTTFNRKEYSGQFLSFLNDYNRYCRERGATFLISFPPYLNESLQSSAHDIDDLQRSLSQQLDAPIITKIADRKYPRRYIYNNIAHCNSAGADAATKQLAREITIYLRKHNQERKPFRQNAAPANGRKPLGNGWQITFPV</sequence>
<dbReference type="RefSeq" id="WP_268058099.1">
    <property type="nucleotide sequence ID" value="NZ_JAPOHA010000006.1"/>
</dbReference>
<dbReference type="EMBL" id="JAPOHA010000006">
    <property type="protein sequence ID" value="MCY1714052.1"/>
    <property type="molecule type" value="Genomic_DNA"/>
</dbReference>
<dbReference type="PROSITE" id="PS51257">
    <property type="entry name" value="PROKAR_LIPOPROTEIN"/>
    <property type="match status" value="1"/>
</dbReference>
<evidence type="ECO:0000313" key="1">
    <source>
        <dbReference type="EMBL" id="MCY1714052.1"/>
    </source>
</evidence>
<organism evidence="1 2">
    <name type="scientific">Caproiciproducens galactitolivorans</name>
    <dbReference type="NCBI Taxonomy" id="642589"/>
    <lineage>
        <taxon>Bacteria</taxon>
        <taxon>Bacillati</taxon>
        <taxon>Bacillota</taxon>
        <taxon>Clostridia</taxon>
        <taxon>Eubacteriales</taxon>
        <taxon>Acutalibacteraceae</taxon>
        <taxon>Caproiciproducens</taxon>
    </lineage>
</organism>
<dbReference type="Proteomes" id="UP001082703">
    <property type="component" value="Unassembled WGS sequence"/>
</dbReference>